<dbReference type="AlphaFoldDB" id="A0A9E5JLG6"/>
<evidence type="ECO:0008006" key="4">
    <source>
        <dbReference type="Google" id="ProtNLM"/>
    </source>
</evidence>
<keyword evidence="3" id="KW-1185">Reference proteome</keyword>
<dbReference type="OrthoDB" id="9429648at2"/>
<dbReference type="EMBL" id="VIKT02000007">
    <property type="protein sequence ID" value="NHF62783.1"/>
    <property type="molecule type" value="Genomic_DNA"/>
</dbReference>
<proteinExistence type="predicted"/>
<feature type="transmembrane region" description="Helical" evidence="1">
    <location>
        <begin position="20"/>
        <end position="37"/>
    </location>
</feature>
<accession>A0A9E5JLG6</accession>
<protein>
    <recommendedName>
        <fullName evidence="4">DUF202 domain-containing protein</fullName>
    </recommendedName>
</protein>
<sequence length="102" mass="10508">MNAAARAPVDRTSLSWQRTAAHSTLVALFAAITAVRLGEPAVASAAGVLILTAVVVAATTPRVHRSTAERRDPWSLMVRTAGVVVLSAVVAVVLLVAVQVDA</sequence>
<comment type="caution">
    <text evidence="2">The sequence shown here is derived from an EMBL/GenBank/DDBJ whole genome shotgun (WGS) entry which is preliminary data.</text>
</comment>
<gene>
    <name evidence="2" type="ORF">FK219_005960</name>
</gene>
<dbReference type="Proteomes" id="UP000818266">
    <property type="component" value="Unassembled WGS sequence"/>
</dbReference>
<evidence type="ECO:0000256" key="1">
    <source>
        <dbReference type="SAM" id="Phobius"/>
    </source>
</evidence>
<feature type="transmembrane region" description="Helical" evidence="1">
    <location>
        <begin position="43"/>
        <end position="64"/>
    </location>
</feature>
<evidence type="ECO:0000313" key="2">
    <source>
        <dbReference type="EMBL" id="NHF62783.1"/>
    </source>
</evidence>
<name>A0A9E5JLG6_9MICO</name>
<keyword evidence="1" id="KW-0812">Transmembrane</keyword>
<reference evidence="2 3" key="1">
    <citation type="submission" date="2020-03" db="EMBL/GenBank/DDBJ databases">
        <title>Chryseoglobus sp. isolated from a deep-sea seamount.</title>
        <authorList>
            <person name="Zhang D.-C."/>
        </authorList>
    </citation>
    <scope>NUCLEOTIDE SEQUENCE [LARGE SCALE GENOMIC DNA]</scope>
    <source>
        <strain evidence="2 3">KN1116</strain>
    </source>
</reference>
<feature type="transmembrane region" description="Helical" evidence="1">
    <location>
        <begin position="76"/>
        <end position="98"/>
    </location>
</feature>
<evidence type="ECO:0000313" key="3">
    <source>
        <dbReference type="Proteomes" id="UP000818266"/>
    </source>
</evidence>
<keyword evidence="1" id="KW-1133">Transmembrane helix</keyword>
<organism evidence="2 3">
    <name type="scientific">Microcella pacifica</name>
    <dbReference type="NCBI Taxonomy" id="2591847"/>
    <lineage>
        <taxon>Bacteria</taxon>
        <taxon>Bacillati</taxon>
        <taxon>Actinomycetota</taxon>
        <taxon>Actinomycetes</taxon>
        <taxon>Micrococcales</taxon>
        <taxon>Microbacteriaceae</taxon>
        <taxon>Microcella</taxon>
    </lineage>
</organism>
<keyword evidence="1" id="KW-0472">Membrane</keyword>
<dbReference type="RefSeq" id="WP_152583374.1">
    <property type="nucleotide sequence ID" value="NZ_JAVJPO010000013.1"/>
</dbReference>